<accession>F0X1X0</accession>
<organism evidence="1">
    <name type="scientific">Albugo laibachii Nc14</name>
    <dbReference type="NCBI Taxonomy" id="890382"/>
    <lineage>
        <taxon>Eukaryota</taxon>
        <taxon>Sar</taxon>
        <taxon>Stramenopiles</taxon>
        <taxon>Oomycota</taxon>
        <taxon>Peronosporomycetes</taxon>
        <taxon>Albuginales</taxon>
        <taxon>Albuginaceae</taxon>
        <taxon>Albugo</taxon>
    </lineage>
</organism>
<dbReference type="EMBL" id="FR824687">
    <property type="protein sequence ID" value="CCA27827.1"/>
    <property type="molecule type" value="Genomic_DNA"/>
</dbReference>
<dbReference type="AlphaFoldDB" id="F0X1X0"/>
<reference evidence="1" key="2">
    <citation type="submission" date="2011-02" db="EMBL/GenBank/DDBJ databases">
        <authorList>
            <person name="MacLean D."/>
        </authorList>
    </citation>
    <scope>NUCLEOTIDE SEQUENCE</scope>
</reference>
<gene>
    <name evidence="1" type="primary">AlNc14C722G12447</name>
    <name evidence="1" type="ORF">ALNC14_139710</name>
</gene>
<proteinExistence type="predicted"/>
<evidence type="ECO:0000313" key="1">
    <source>
        <dbReference type="EMBL" id="CCA27827.1"/>
    </source>
</evidence>
<protein>
    <submittedName>
        <fullName evidence="1">AlNc14C722G12447 protein</fullName>
    </submittedName>
</protein>
<dbReference type="HOGENOM" id="CLU_2175775_0_0_1"/>
<sequence>MVGIAGQSLAPPATICIAFKDSRADIMSEILRKSLSDIGIIPPLKPKCSMQTYLSKIGEFDVGFRWILYQAVLEGIILFGCSVVSKVYRTGFESFDVSCRAPYNKESEGA</sequence>
<name>F0X1X0_9STRA</name>
<reference evidence="1" key="1">
    <citation type="journal article" date="2011" name="PLoS Biol.">
        <title>Gene gain and loss during evolution of obligate parasitism in the white rust pathogen of Arabidopsis thaliana.</title>
        <authorList>
            <person name="Kemen E."/>
            <person name="Gardiner A."/>
            <person name="Schultz-Larsen T."/>
            <person name="Kemen A.C."/>
            <person name="Balmuth A.L."/>
            <person name="Robert-Seilaniantz A."/>
            <person name="Bailey K."/>
            <person name="Holub E."/>
            <person name="Studholme D.J."/>
            <person name="Maclean D."/>
            <person name="Jones J.D."/>
        </authorList>
    </citation>
    <scope>NUCLEOTIDE SEQUENCE</scope>
</reference>